<dbReference type="PANTHER" id="PTHR31637:SF0">
    <property type="entry name" value="2,3-BISPHOSPHOGLYCERATE-INDEPENDENT PHOSPHOGLYCERATE MUTASE"/>
    <property type="match status" value="1"/>
</dbReference>
<feature type="binding site" evidence="9 13">
    <location>
        <position position="439"/>
    </location>
    <ligand>
        <name>Mn(2+)</name>
        <dbReference type="ChEBI" id="CHEBI:29035"/>
        <label>2</label>
    </ligand>
</feature>
<dbReference type="SUPFAM" id="SSF53649">
    <property type="entry name" value="Alkaline phosphatase-like"/>
    <property type="match status" value="1"/>
</dbReference>
<evidence type="ECO:0000313" key="17">
    <source>
        <dbReference type="Proteomes" id="UP000250918"/>
    </source>
</evidence>
<feature type="binding site" evidence="9 12">
    <location>
        <position position="331"/>
    </location>
    <ligand>
        <name>substrate</name>
    </ligand>
</feature>
<dbReference type="HAMAP" id="MF_01038">
    <property type="entry name" value="GpmI"/>
    <property type="match status" value="1"/>
</dbReference>
<dbReference type="UniPathway" id="UPA00109">
    <property type="reaction ID" value="UER00186"/>
</dbReference>
<keyword evidence="5 9" id="KW-0479">Metal-binding</keyword>
<evidence type="ECO:0000256" key="2">
    <source>
        <dbReference type="ARBA" id="ARBA00002315"/>
    </source>
</evidence>
<feature type="binding site" evidence="9 13">
    <location>
        <position position="59"/>
    </location>
    <ligand>
        <name>Mn(2+)</name>
        <dbReference type="ChEBI" id="CHEBI:29035"/>
        <label>2</label>
    </ligand>
</feature>
<keyword evidence="7 9" id="KW-0464">Manganese</keyword>
<dbReference type="EC" id="5.4.2.12" evidence="9 10"/>
<comment type="similarity">
    <text evidence="4 9">Belongs to the BPG-independent phosphoglycerate mutase family.</text>
</comment>
<feature type="binding site" evidence="9 12">
    <location>
        <position position="188"/>
    </location>
    <ligand>
        <name>substrate</name>
    </ligand>
</feature>
<dbReference type="Gene3D" id="3.40.720.10">
    <property type="entry name" value="Alkaline Phosphatase, subunit A"/>
    <property type="match status" value="1"/>
</dbReference>
<evidence type="ECO:0000256" key="5">
    <source>
        <dbReference type="ARBA" id="ARBA00022723"/>
    </source>
</evidence>
<feature type="binding site" evidence="9 12">
    <location>
        <begin position="257"/>
        <end position="260"/>
    </location>
    <ligand>
        <name>substrate</name>
    </ligand>
</feature>
<dbReference type="Pfam" id="PF06415">
    <property type="entry name" value="iPGM_N"/>
    <property type="match status" value="1"/>
</dbReference>
<evidence type="ECO:0000256" key="3">
    <source>
        <dbReference type="ARBA" id="ARBA00004798"/>
    </source>
</evidence>
<dbReference type="GO" id="GO:0030145">
    <property type="term" value="F:manganese ion binding"/>
    <property type="evidence" value="ECO:0007669"/>
    <property type="project" value="UniProtKB-UniRule"/>
</dbReference>
<evidence type="ECO:0000256" key="9">
    <source>
        <dbReference type="HAMAP-Rule" id="MF_01038"/>
    </source>
</evidence>
<dbReference type="Pfam" id="PF01676">
    <property type="entry name" value="Metalloenzyme"/>
    <property type="match status" value="1"/>
</dbReference>
<keyword evidence="6 9" id="KW-0324">Glycolysis</keyword>
<feature type="binding site" evidence="9 13">
    <location>
        <position position="402"/>
    </location>
    <ligand>
        <name>Mn(2+)</name>
        <dbReference type="ChEBI" id="CHEBI:29035"/>
        <label>1</label>
    </ligand>
</feature>
<evidence type="ECO:0000256" key="7">
    <source>
        <dbReference type="ARBA" id="ARBA00023211"/>
    </source>
</evidence>
<comment type="cofactor">
    <cofactor evidence="9">
        <name>Mn(2+)</name>
        <dbReference type="ChEBI" id="CHEBI:29035"/>
    </cofactor>
    <text evidence="9">Binds 2 manganese ions per subunit.</text>
</comment>
<evidence type="ECO:0000256" key="1">
    <source>
        <dbReference type="ARBA" id="ARBA00000370"/>
    </source>
</evidence>
<protein>
    <recommendedName>
        <fullName evidence="9 10">2,3-bisphosphoglycerate-independent phosphoglycerate mutase</fullName>
        <shortName evidence="9">BPG-independent PGAM</shortName>
        <shortName evidence="9">Phosphoglyceromutase</shortName>
        <shortName evidence="9">iPGM</shortName>
        <ecNumber evidence="9 10">5.4.2.12</ecNumber>
    </recommendedName>
</protein>
<accession>A0A855X445</accession>
<evidence type="ECO:0000256" key="13">
    <source>
        <dbReference type="PIRSR" id="PIRSR001492-3"/>
    </source>
</evidence>
<dbReference type="InterPro" id="IPR017850">
    <property type="entry name" value="Alkaline_phosphatase_core_sf"/>
</dbReference>
<evidence type="ECO:0000256" key="4">
    <source>
        <dbReference type="ARBA" id="ARBA00008819"/>
    </source>
</evidence>
<dbReference type="PIRSF" id="PIRSF001492">
    <property type="entry name" value="IPGAM"/>
    <property type="match status" value="1"/>
</dbReference>
<dbReference type="Proteomes" id="UP000250918">
    <property type="component" value="Unassembled WGS sequence"/>
</dbReference>
<feature type="binding site" evidence="9 12">
    <location>
        <position position="120"/>
    </location>
    <ligand>
        <name>substrate</name>
    </ligand>
</feature>
<evidence type="ECO:0000259" key="14">
    <source>
        <dbReference type="Pfam" id="PF01676"/>
    </source>
</evidence>
<dbReference type="GO" id="GO:0005829">
    <property type="term" value="C:cytosol"/>
    <property type="evidence" value="ECO:0007669"/>
    <property type="project" value="TreeGrafter"/>
</dbReference>
<dbReference type="PANTHER" id="PTHR31637">
    <property type="entry name" value="2,3-BISPHOSPHOGLYCERATE-INDEPENDENT PHOSPHOGLYCERATE MUTASE"/>
    <property type="match status" value="1"/>
</dbReference>
<evidence type="ECO:0000259" key="15">
    <source>
        <dbReference type="Pfam" id="PF06415"/>
    </source>
</evidence>
<dbReference type="EMBL" id="PQAP01000011">
    <property type="protein sequence ID" value="PWB75318.1"/>
    <property type="molecule type" value="Genomic_DNA"/>
</dbReference>
<dbReference type="GO" id="GO:0006007">
    <property type="term" value="P:glucose catabolic process"/>
    <property type="evidence" value="ECO:0007669"/>
    <property type="project" value="InterPro"/>
</dbReference>
<dbReference type="NCBIfam" id="TIGR01307">
    <property type="entry name" value="pgm_bpd_ind"/>
    <property type="match status" value="1"/>
</dbReference>
<dbReference type="InterPro" id="IPR006124">
    <property type="entry name" value="Metalloenzyme"/>
</dbReference>
<dbReference type="AlphaFoldDB" id="A0A855X445"/>
<comment type="catalytic activity">
    <reaction evidence="1 9">
        <text>(2R)-2-phosphoglycerate = (2R)-3-phosphoglycerate</text>
        <dbReference type="Rhea" id="RHEA:15901"/>
        <dbReference type="ChEBI" id="CHEBI:58272"/>
        <dbReference type="ChEBI" id="CHEBI:58289"/>
        <dbReference type="EC" id="5.4.2.12"/>
    </reaction>
</comment>
<dbReference type="InterPro" id="IPR005995">
    <property type="entry name" value="Pgm_bpd_ind"/>
</dbReference>
<feature type="domain" description="Metalloenzyme" evidence="14">
    <location>
        <begin position="3"/>
        <end position="505"/>
    </location>
</feature>
<evidence type="ECO:0000256" key="12">
    <source>
        <dbReference type="PIRSR" id="PIRSR001492-2"/>
    </source>
</evidence>
<dbReference type="GO" id="GO:0006096">
    <property type="term" value="P:glycolytic process"/>
    <property type="evidence" value="ECO:0007669"/>
    <property type="project" value="UniProtKB-UniRule"/>
</dbReference>
<evidence type="ECO:0000256" key="8">
    <source>
        <dbReference type="ARBA" id="ARBA00023235"/>
    </source>
</evidence>
<dbReference type="InterPro" id="IPR011258">
    <property type="entry name" value="BPG-indep_PGM_N"/>
</dbReference>
<dbReference type="Gene3D" id="3.40.1450.10">
    <property type="entry name" value="BPG-independent phosphoglycerate mutase, domain B"/>
    <property type="match status" value="1"/>
</dbReference>
<proteinExistence type="inferred from homology"/>
<dbReference type="SUPFAM" id="SSF64158">
    <property type="entry name" value="2,3-Bisphosphoglycerate-independent phosphoglycerate mutase, substrate-binding domain"/>
    <property type="match status" value="1"/>
</dbReference>
<sequence length="519" mass="56747">MFVLLCVLDGFGLREATPDNAVAAAVKPVYDRLLQTCPHTAIDGSGPSVGLPVGQMGNSEVGHLNLGAGRVVYQDITRIDKAIDTGEFFDNEVLCAGMERIAAEGKAVHLFGLVSDGCVHSSLKHLFALVELAHRKKVKELYLHAFTDGRDTPPNSGQHYLAEVIKKFQEIGLGRVSTVAGRYYGMDRDRRWERTDKSYRAIVYGEGPRFRDPVSAITASYEEQITDEFVVPAVIDLGDPSIGRLKDRDLAIMFNFRSDRARQLSYMLVGHDILGYVHPQHPVIELITMTNFDQKLFEAKVAFHQRPIRNTLAELLSKAGMKQLHTAETEKYAHVTFFFNGGVEEPALGEDRDMIASPKVPTYDLQPEMSAAPVTTNAIMRIGSNAYGFVLVNYANCDMVGHTGVFSAAKRAVEAVDTQLGRLLQAVDEQKGVALITADHGNAEMMIDPRTGGPWTAHTTNLVPFILYDPTGVLNGQSGPGKISLRQGGVLADVAPTVLEIFGLPIPKEMTGKSLIVRG</sequence>
<feature type="binding site" evidence="9 13">
    <location>
        <position position="458"/>
    </location>
    <ligand>
        <name>Mn(2+)</name>
        <dbReference type="ChEBI" id="CHEBI:29035"/>
        <label>1</label>
    </ligand>
</feature>
<feature type="domain" description="BPG-independent PGAM N-terminal" evidence="15">
    <location>
        <begin position="79"/>
        <end position="294"/>
    </location>
</feature>
<dbReference type="InterPro" id="IPR036646">
    <property type="entry name" value="PGAM_B_sf"/>
</dbReference>
<dbReference type="GO" id="GO:0004619">
    <property type="term" value="F:phosphoglycerate mutase activity"/>
    <property type="evidence" value="ECO:0007669"/>
    <property type="project" value="UniProtKB-UniRule"/>
</dbReference>
<organism evidence="16 17">
    <name type="scientific">candidate division GN15 bacterium</name>
    <dbReference type="NCBI Taxonomy" id="2072418"/>
    <lineage>
        <taxon>Bacteria</taxon>
        <taxon>candidate division GN15</taxon>
    </lineage>
</organism>
<comment type="subunit">
    <text evidence="9">Monomer.</text>
</comment>
<name>A0A855X445_9BACT</name>
<evidence type="ECO:0000313" key="16">
    <source>
        <dbReference type="EMBL" id="PWB75318.1"/>
    </source>
</evidence>
<feature type="binding site" evidence="9 12">
    <location>
        <begin position="150"/>
        <end position="151"/>
    </location>
    <ligand>
        <name>substrate</name>
    </ligand>
</feature>
<feature type="binding site" evidence="9 13">
    <location>
        <position position="398"/>
    </location>
    <ligand>
        <name>Mn(2+)</name>
        <dbReference type="ChEBI" id="CHEBI:29035"/>
        <label>1</label>
    </ligand>
</feature>
<evidence type="ECO:0000256" key="6">
    <source>
        <dbReference type="ARBA" id="ARBA00023152"/>
    </source>
</evidence>
<dbReference type="CDD" id="cd16010">
    <property type="entry name" value="iPGM"/>
    <property type="match status" value="1"/>
</dbReference>
<evidence type="ECO:0000256" key="11">
    <source>
        <dbReference type="PIRSR" id="PIRSR001492-1"/>
    </source>
</evidence>
<gene>
    <name evidence="9" type="primary">gpmI</name>
    <name evidence="16" type="ORF">C3F09_02855</name>
</gene>
<feature type="binding site" evidence="9 12">
    <location>
        <position position="182"/>
    </location>
    <ligand>
        <name>substrate</name>
    </ligand>
</feature>
<comment type="caution">
    <text evidence="16">The sequence shown here is derived from an EMBL/GenBank/DDBJ whole genome shotgun (WGS) entry which is preliminary data.</text>
</comment>
<keyword evidence="8 9" id="KW-0413">Isomerase</keyword>
<feature type="binding site" evidence="9 13">
    <location>
        <position position="9"/>
    </location>
    <ligand>
        <name>Mn(2+)</name>
        <dbReference type="ChEBI" id="CHEBI:29035"/>
        <label>2</label>
    </ligand>
</feature>
<evidence type="ECO:0000256" key="10">
    <source>
        <dbReference type="NCBIfam" id="TIGR01307"/>
    </source>
</evidence>
<feature type="binding site" evidence="9 13">
    <location>
        <position position="440"/>
    </location>
    <ligand>
        <name>Mn(2+)</name>
        <dbReference type="ChEBI" id="CHEBI:29035"/>
        <label>2</label>
    </ligand>
</feature>
<comment type="function">
    <text evidence="2 9">Catalyzes the interconversion of 2-phosphoglycerate and 3-phosphoglycerate.</text>
</comment>
<feature type="active site" description="Phosphoserine intermediate" evidence="9 11">
    <location>
        <position position="59"/>
    </location>
</feature>
<dbReference type="FunFam" id="3.40.1450.10:FF:000002">
    <property type="entry name" value="2,3-bisphosphoglycerate-independent phosphoglycerate mutase"/>
    <property type="match status" value="1"/>
</dbReference>
<comment type="pathway">
    <text evidence="3 9">Carbohydrate degradation; glycolysis; pyruvate from D-glyceraldehyde 3-phosphate: step 3/5.</text>
</comment>
<reference evidence="16 17" key="1">
    <citation type="journal article" date="2018" name="ISME J.">
        <title>A methanotrophic archaeon couples anaerobic oxidation of methane to Fe(III) reduction.</title>
        <authorList>
            <person name="Cai C."/>
            <person name="Leu A.O."/>
            <person name="Xie G.J."/>
            <person name="Guo J."/>
            <person name="Feng Y."/>
            <person name="Zhao J.X."/>
            <person name="Tyson G.W."/>
            <person name="Yuan Z."/>
            <person name="Hu S."/>
        </authorList>
    </citation>
    <scope>NUCLEOTIDE SEQUENCE [LARGE SCALE GENOMIC DNA]</scope>
    <source>
        <strain evidence="16">FeB_12</strain>
    </source>
</reference>